<comment type="similarity">
    <text evidence="2 10">Belongs to the HsdR family.</text>
</comment>
<evidence type="ECO:0000256" key="5">
    <source>
        <dbReference type="ARBA" id="ARBA00022747"/>
    </source>
</evidence>
<sequence>MICSTTEYSTIQKPSIAFLKKLGYTYISPDEALSFRGGDLSNVLFKDILKEKLKELNTHDSSGNPINLSSDSIDKAIKELDVSLEKGLKEANRIVSDLLVYGTTTHTNRNDKQKSKDMRYIDFDNPNNNHFCVTEEFSTKRKFKDIEGATRRPDLVLFVNGIPFGVIELKKSGVDIEEGISQMIRNQDEKEIPHLFKFIQICIAGNNQKAKYGTIYTPIEFYSIWQEEQNQESLFLPQSYGITKPDALDKLFAALLHPKRVLEFISAFIIFDGKVKKIARHQQFFAIKETMKKIQSTKEASKRGGLIWHTQGSGKSLTMSILASLIKKAIPTSRIIVVTDRVDLDEQIHTTFGKTGIEAKRAKNGNHLIELLQKGESVITTLVQKFQAPEKHNIVINSQDIFLLVDESHRTQNGLLHNAMKDSIPNGCYIGFTGTPLTSKEKSSARKFGGFIHKYTIEQALRDKAILPLYYEGRFSEQFINDAINLDKKFEAIARDLSEEEKSHLKKETTKATLSSIQRLEWIAIDIEKHFEKNFKGTGFVAMFATSSKADAVAYHQLFKTHNVLKSAFVISSPDTRVGNTAVGEENEDEVIAEWRKILESYGSEENIIGDFEDGEIDLLIVVDKLLTGFDAPRVACLYLDKRLKEHNLLQAIARANRIYEGKERAYIIDYRGIHKAIDDAMRIYQELADFDKEDIKDVIFGIKDILKELRENHQRLKEFFAEIISQKERGKLQEIYEQFLEEKEKREEFYELLSLFARSLSALMIFPRFKESITNEECDTYKRDLKFYLNLKHSVQIRYHEKVDFKQYQSQIKNMIHQFIGAQEVRVILKLRSVVSEDFLNEIEEQPNDKAKADKIISAISQYIKENKESNPYFYDELSKQIQKVIDEYKEGRLSEKEKLSKLQSIRETLLNHQNHQENQYPKDLSTPPSRAFYDSIKGLIGDLDEEQIIKLAQQIDVIFIQKSKKPNWKNNQDVRNEIVDAIEELIFKEYKDASNEELDKLEEQFMLAGISHYGN</sequence>
<name>A0A1B1U3S3_9HELI</name>
<reference evidence="13" key="1">
    <citation type="submission" date="2016-07" db="EMBL/GenBank/DDBJ databases">
        <authorList>
            <person name="Florea S."/>
            <person name="Webb J.S."/>
            <person name="Jaromczyk J."/>
            <person name="Schardl C.L."/>
        </authorList>
    </citation>
    <scope>NUCLEOTIDE SEQUENCE [LARGE SCALE GENOMIC DNA]</scope>
    <source>
        <strain evidence="13">MIT 01-6242</strain>
    </source>
</reference>
<dbReference type="KEGG" id="het:BBW65_00620"/>
<dbReference type="AlphaFoldDB" id="A0A1B1U3S3"/>
<dbReference type="Gene3D" id="3.40.50.300">
    <property type="entry name" value="P-loop containing nucleotide triphosphate hydrolases"/>
    <property type="match status" value="2"/>
</dbReference>
<comment type="catalytic activity">
    <reaction evidence="1 10">
        <text>Endonucleolytic cleavage of DNA to give random double-stranded fragments with terminal 5'-phosphates, ATP is simultaneously hydrolyzed.</text>
        <dbReference type="EC" id="3.1.21.3"/>
    </reaction>
</comment>
<dbReference type="CDD" id="cd22332">
    <property type="entry name" value="HsdR_N"/>
    <property type="match status" value="1"/>
</dbReference>
<dbReference type="PANTHER" id="PTHR30195:SF15">
    <property type="entry name" value="TYPE I RESTRICTION ENZYME HINDI ENDONUCLEASE SUBUNIT"/>
    <property type="match status" value="1"/>
</dbReference>
<evidence type="ECO:0000256" key="6">
    <source>
        <dbReference type="ARBA" id="ARBA00022759"/>
    </source>
</evidence>
<dbReference type="Gene3D" id="3.90.1570.50">
    <property type="match status" value="1"/>
</dbReference>
<dbReference type="OrthoDB" id="9758243at2"/>
<dbReference type="EMBL" id="CP016503">
    <property type="protein sequence ID" value="ANV97410.1"/>
    <property type="molecule type" value="Genomic_DNA"/>
</dbReference>
<keyword evidence="6" id="KW-0255">Endonuclease</keyword>
<evidence type="ECO:0000313" key="13">
    <source>
        <dbReference type="Proteomes" id="UP000092884"/>
    </source>
</evidence>
<comment type="function">
    <text evidence="10">Subunit R is required for both nuclease and ATPase activities, but not for modification.</text>
</comment>
<dbReference type="SUPFAM" id="SSF52540">
    <property type="entry name" value="P-loop containing nucleoside triphosphate hydrolases"/>
    <property type="match status" value="2"/>
</dbReference>
<keyword evidence="9 10" id="KW-0238">DNA-binding</keyword>
<dbReference type="NCBIfam" id="TIGR00348">
    <property type="entry name" value="hsdR"/>
    <property type="match status" value="1"/>
</dbReference>
<dbReference type="InterPro" id="IPR021810">
    <property type="entry name" value="T1RH-like_C"/>
</dbReference>
<dbReference type="PANTHER" id="PTHR30195">
    <property type="entry name" value="TYPE I SITE-SPECIFIC DEOXYRIBONUCLEASE PROTEIN SUBUNIT M AND R"/>
    <property type="match status" value="1"/>
</dbReference>
<evidence type="ECO:0000256" key="10">
    <source>
        <dbReference type="RuleBase" id="RU364115"/>
    </source>
</evidence>
<accession>A0A1B1U3S3</accession>
<evidence type="ECO:0000256" key="7">
    <source>
        <dbReference type="ARBA" id="ARBA00022801"/>
    </source>
</evidence>
<proteinExistence type="inferred from homology"/>
<evidence type="ECO:0000256" key="2">
    <source>
        <dbReference type="ARBA" id="ARBA00008598"/>
    </source>
</evidence>
<evidence type="ECO:0000256" key="9">
    <source>
        <dbReference type="ARBA" id="ARBA00023125"/>
    </source>
</evidence>
<evidence type="ECO:0000313" key="12">
    <source>
        <dbReference type="EMBL" id="ANV97410.1"/>
    </source>
</evidence>
<evidence type="ECO:0000256" key="4">
    <source>
        <dbReference type="ARBA" id="ARBA00022741"/>
    </source>
</evidence>
<keyword evidence="7 10" id="KW-0378">Hydrolase</keyword>
<dbReference type="CDD" id="cd18800">
    <property type="entry name" value="SF2_C_EcoR124I-like"/>
    <property type="match status" value="1"/>
</dbReference>
<dbReference type="Pfam" id="PF11867">
    <property type="entry name" value="T1RH-like_C"/>
    <property type="match status" value="1"/>
</dbReference>
<dbReference type="GO" id="GO:0005524">
    <property type="term" value="F:ATP binding"/>
    <property type="evidence" value="ECO:0007669"/>
    <property type="project" value="UniProtKB-KW"/>
</dbReference>
<dbReference type="InterPro" id="IPR014001">
    <property type="entry name" value="Helicase_ATP-bd"/>
</dbReference>
<dbReference type="PROSITE" id="PS51192">
    <property type="entry name" value="HELICASE_ATP_BIND_1"/>
    <property type="match status" value="1"/>
</dbReference>
<keyword evidence="4 10" id="KW-0547">Nucleotide-binding</keyword>
<dbReference type="InterPro" id="IPR027417">
    <property type="entry name" value="P-loop_NTPase"/>
</dbReference>
<evidence type="ECO:0000256" key="8">
    <source>
        <dbReference type="ARBA" id="ARBA00022840"/>
    </source>
</evidence>
<feature type="domain" description="Helicase ATP-binding" evidence="11">
    <location>
        <begin position="296"/>
        <end position="454"/>
    </location>
</feature>
<dbReference type="Pfam" id="PF18766">
    <property type="entry name" value="SWI2_SNF2"/>
    <property type="match status" value="1"/>
</dbReference>
<gene>
    <name evidence="12" type="ORF">BBW65_00620</name>
</gene>
<dbReference type="EC" id="3.1.21.3" evidence="10"/>
<keyword evidence="13" id="KW-1185">Reference proteome</keyword>
<keyword evidence="5 10" id="KW-0680">Restriction system</keyword>
<dbReference type="InterPro" id="IPR051268">
    <property type="entry name" value="Type-I_R_enzyme_R_subunit"/>
</dbReference>
<dbReference type="RefSeq" id="WP_066338376.1">
    <property type="nucleotide sequence ID" value="NZ_CP016503.1"/>
</dbReference>
<evidence type="ECO:0000259" key="11">
    <source>
        <dbReference type="PROSITE" id="PS51192"/>
    </source>
</evidence>
<keyword evidence="8 10" id="KW-0067">ATP-binding</keyword>
<dbReference type="InterPro" id="IPR007409">
    <property type="entry name" value="Restrct_endonuc_type1_HsdR_N"/>
</dbReference>
<dbReference type="InterPro" id="IPR055180">
    <property type="entry name" value="HsdR_RecA-like_helicase_dom_2"/>
</dbReference>
<evidence type="ECO:0000256" key="1">
    <source>
        <dbReference type="ARBA" id="ARBA00000851"/>
    </source>
</evidence>
<dbReference type="GO" id="GO:0009307">
    <property type="term" value="P:DNA restriction-modification system"/>
    <property type="evidence" value="ECO:0007669"/>
    <property type="project" value="UniProtKB-KW"/>
</dbReference>
<dbReference type="GO" id="GO:0009035">
    <property type="term" value="F:type I site-specific deoxyribonuclease activity"/>
    <property type="evidence" value="ECO:0007669"/>
    <property type="project" value="UniProtKB-EC"/>
</dbReference>
<dbReference type="Proteomes" id="UP000092884">
    <property type="component" value="Chromosome"/>
</dbReference>
<dbReference type="STRING" id="222136.BBW65_00620"/>
<dbReference type="SMART" id="SM00487">
    <property type="entry name" value="DEXDc"/>
    <property type="match status" value="1"/>
</dbReference>
<keyword evidence="3" id="KW-0540">Nuclease</keyword>
<organism evidence="12 13">
    <name type="scientific">Helicobacter enhydrae</name>
    <dbReference type="NCBI Taxonomy" id="222136"/>
    <lineage>
        <taxon>Bacteria</taxon>
        <taxon>Pseudomonadati</taxon>
        <taxon>Campylobacterota</taxon>
        <taxon>Epsilonproteobacteria</taxon>
        <taxon>Campylobacterales</taxon>
        <taxon>Helicobacteraceae</taxon>
        <taxon>Helicobacter</taxon>
    </lineage>
</organism>
<dbReference type="InterPro" id="IPR004473">
    <property type="entry name" value="Restrct_endonuc_typeI_HsdR"/>
</dbReference>
<dbReference type="REBASE" id="155744">
    <property type="entry name" value="Hsp6242ORF645P"/>
</dbReference>
<dbReference type="InterPro" id="IPR040980">
    <property type="entry name" value="SWI2_SNF2"/>
</dbReference>
<dbReference type="Pfam" id="PF22679">
    <property type="entry name" value="T1R_D3-like"/>
    <property type="match status" value="1"/>
</dbReference>
<evidence type="ECO:0000256" key="3">
    <source>
        <dbReference type="ARBA" id="ARBA00022722"/>
    </source>
</evidence>
<dbReference type="Pfam" id="PF04313">
    <property type="entry name" value="HSDR_N"/>
    <property type="match status" value="1"/>
</dbReference>
<protein>
    <recommendedName>
        <fullName evidence="10">Type I restriction enzyme endonuclease subunit</fullName>
        <shortName evidence="10">R protein</shortName>
        <ecNumber evidence="10">3.1.21.3</ecNumber>
    </recommendedName>
</protein>
<comment type="subunit">
    <text evidence="10">The type I restriction/modification system is composed of three polypeptides R, M and S.</text>
</comment>
<dbReference type="GO" id="GO:0003677">
    <property type="term" value="F:DNA binding"/>
    <property type="evidence" value="ECO:0007669"/>
    <property type="project" value="UniProtKB-KW"/>
</dbReference>